<keyword evidence="4" id="KW-0175">Coiled coil</keyword>
<evidence type="ECO:0000313" key="10">
    <source>
        <dbReference type="Proteomes" id="UP001324115"/>
    </source>
</evidence>
<dbReference type="NCBIfam" id="TIGR01557">
    <property type="entry name" value="myb_SHAQKYF"/>
    <property type="match status" value="1"/>
</dbReference>
<dbReference type="Pfam" id="PF14379">
    <property type="entry name" value="Myb_CC_LHEQLE"/>
    <property type="match status" value="1"/>
</dbReference>
<dbReference type="InterPro" id="IPR046955">
    <property type="entry name" value="PHR1-like"/>
</dbReference>
<evidence type="ECO:0000256" key="6">
    <source>
        <dbReference type="ARBA" id="ARBA00023242"/>
    </source>
</evidence>
<evidence type="ECO:0000256" key="7">
    <source>
        <dbReference type="SAM" id="MobiDB-lite"/>
    </source>
</evidence>
<dbReference type="GO" id="GO:0003677">
    <property type="term" value="F:DNA binding"/>
    <property type="evidence" value="ECO:0007669"/>
    <property type="project" value="InterPro"/>
</dbReference>
<dbReference type="FunFam" id="1.10.10.60:FF:000002">
    <property type="entry name" value="Myb family transcription factor"/>
    <property type="match status" value="1"/>
</dbReference>
<gene>
    <name evidence="9" type="ORF">RGQ29_007070</name>
</gene>
<proteinExistence type="inferred from homology"/>
<dbReference type="SUPFAM" id="SSF46689">
    <property type="entry name" value="Homeodomain-like"/>
    <property type="match status" value="1"/>
</dbReference>
<dbReference type="GO" id="GO:0003700">
    <property type="term" value="F:DNA-binding transcription factor activity"/>
    <property type="evidence" value="ECO:0007669"/>
    <property type="project" value="InterPro"/>
</dbReference>
<evidence type="ECO:0000256" key="1">
    <source>
        <dbReference type="ARBA" id="ARBA00004123"/>
    </source>
</evidence>
<accession>A0AAN7DXH5</accession>
<protein>
    <recommendedName>
        <fullName evidence="8">HTH myb-type domain-containing protein</fullName>
    </recommendedName>
</protein>
<keyword evidence="3" id="KW-0805">Transcription regulation</keyword>
<evidence type="ECO:0000313" key="9">
    <source>
        <dbReference type="EMBL" id="KAK4557151.1"/>
    </source>
</evidence>
<dbReference type="AlphaFoldDB" id="A0AAN7DXH5"/>
<dbReference type="EMBL" id="JAXUIC010000012">
    <property type="protein sequence ID" value="KAK4557151.1"/>
    <property type="molecule type" value="Genomic_DNA"/>
</dbReference>
<dbReference type="InterPro" id="IPR025756">
    <property type="entry name" value="Myb_CC_LHEQLE"/>
</dbReference>
<comment type="caution">
    <text evidence="9">The sequence shown here is derived from an EMBL/GenBank/DDBJ whole genome shotgun (WGS) entry which is preliminary data.</text>
</comment>
<dbReference type="PANTHER" id="PTHR31499">
    <property type="entry name" value="MYB FAMILY TRANSCRIPTION FACTOR PHL11"/>
    <property type="match status" value="1"/>
</dbReference>
<dbReference type="GO" id="GO:0005634">
    <property type="term" value="C:nucleus"/>
    <property type="evidence" value="ECO:0007669"/>
    <property type="project" value="UniProtKB-SubCell"/>
</dbReference>
<evidence type="ECO:0000256" key="4">
    <source>
        <dbReference type="ARBA" id="ARBA00023054"/>
    </source>
</evidence>
<dbReference type="InterPro" id="IPR009057">
    <property type="entry name" value="Homeodomain-like_sf"/>
</dbReference>
<evidence type="ECO:0000256" key="5">
    <source>
        <dbReference type="ARBA" id="ARBA00023163"/>
    </source>
</evidence>
<comment type="subcellular location">
    <subcellularLocation>
        <location evidence="1">Nucleus</location>
    </subcellularLocation>
</comment>
<comment type="similarity">
    <text evidence="2">Belongs to the MYB-CC family.</text>
</comment>
<dbReference type="Proteomes" id="UP001324115">
    <property type="component" value="Unassembled WGS sequence"/>
</dbReference>
<dbReference type="PROSITE" id="PS51294">
    <property type="entry name" value="HTH_MYB"/>
    <property type="match status" value="1"/>
</dbReference>
<dbReference type="InterPro" id="IPR001005">
    <property type="entry name" value="SANT/Myb"/>
</dbReference>
<sequence length="284" mass="31960">MMERNYSGGGVVGRAGSYPYENAVMMTRDPKPRLRWTPDLHERFVDAVTKLGGPDKATPKSVLRLMGLKGLTLYHLKSHLQKYRLGQQARSQNTVEQNKEGNGGTYVHFSNSPGTSTNSSRDDNEQGEIPIEEALKCQLEAQKRLQDQLEVQKKLQMRIEAQGKYLQAILEKAQKSLSLDINGSGSIEAARAQLTDFNLALSNLMENMNEGERKENMIEMNDIFKKSNSSAIQIYQEGGREENEDVKLKIEGGLIQFDLNTKGSYDFFAANGAELETKMLSYRR</sequence>
<reference evidence="9 10" key="1">
    <citation type="journal article" date="2023" name="G3 (Bethesda)">
        <title>A haplotype-resolved chromosome-scale genome for Quercus rubra L. provides insights into the genetics of adaptive traits for red oak species.</title>
        <authorList>
            <person name="Kapoor B."/>
            <person name="Jenkins J."/>
            <person name="Schmutz J."/>
            <person name="Zhebentyayeva T."/>
            <person name="Kuelheim C."/>
            <person name="Coggeshall M."/>
            <person name="Heim C."/>
            <person name="Lasky J.R."/>
            <person name="Leites L."/>
            <person name="Islam-Faridi N."/>
            <person name="Romero-Severson J."/>
            <person name="DeLeo V.L."/>
            <person name="Lucas S.M."/>
            <person name="Lazic D."/>
            <person name="Gailing O."/>
            <person name="Carlson J."/>
            <person name="Staton M."/>
        </authorList>
    </citation>
    <scope>NUCLEOTIDE SEQUENCE [LARGE SCALE GENOMIC DNA]</scope>
    <source>
        <strain evidence="9">Pseudo-F2</strain>
    </source>
</reference>
<evidence type="ECO:0000256" key="3">
    <source>
        <dbReference type="ARBA" id="ARBA00023015"/>
    </source>
</evidence>
<dbReference type="InterPro" id="IPR017930">
    <property type="entry name" value="Myb_dom"/>
</dbReference>
<dbReference type="InterPro" id="IPR006447">
    <property type="entry name" value="Myb_dom_plants"/>
</dbReference>
<keyword evidence="5" id="KW-0804">Transcription</keyword>
<dbReference type="PANTHER" id="PTHR31499:SF23">
    <property type="entry name" value="MYB FAMILY TRANSCRIPTION FACTOR PHL11"/>
    <property type="match status" value="1"/>
</dbReference>
<name>A0AAN7DXH5_QUERU</name>
<feature type="region of interest" description="Disordered" evidence="7">
    <location>
        <begin position="87"/>
        <end position="125"/>
    </location>
</feature>
<evidence type="ECO:0000259" key="8">
    <source>
        <dbReference type="PROSITE" id="PS51294"/>
    </source>
</evidence>
<feature type="domain" description="HTH myb-type" evidence="8">
    <location>
        <begin position="28"/>
        <end position="88"/>
    </location>
</feature>
<keyword evidence="6" id="KW-0539">Nucleus</keyword>
<dbReference type="Gene3D" id="1.10.10.60">
    <property type="entry name" value="Homeodomain-like"/>
    <property type="match status" value="1"/>
</dbReference>
<keyword evidence="10" id="KW-1185">Reference proteome</keyword>
<dbReference type="Pfam" id="PF00249">
    <property type="entry name" value="Myb_DNA-binding"/>
    <property type="match status" value="1"/>
</dbReference>
<feature type="compositionally biased region" description="Polar residues" evidence="7">
    <location>
        <begin position="108"/>
        <end position="119"/>
    </location>
</feature>
<organism evidence="9 10">
    <name type="scientific">Quercus rubra</name>
    <name type="common">Northern red oak</name>
    <name type="synonym">Quercus borealis</name>
    <dbReference type="NCBI Taxonomy" id="3512"/>
    <lineage>
        <taxon>Eukaryota</taxon>
        <taxon>Viridiplantae</taxon>
        <taxon>Streptophyta</taxon>
        <taxon>Embryophyta</taxon>
        <taxon>Tracheophyta</taxon>
        <taxon>Spermatophyta</taxon>
        <taxon>Magnoliopsida</taxon>
        <taxon>eudicotyledons</taxon>
        <taxon>Gunneridae</taxon>
        <taxon>Pentapetalae</taxon>
        <taxon>rosids</taxon>
        <taxon>fabids</taxon>
        <taxon>Fagales</taxon>
        <taxon>Fagaceae</taxon>
        <taxon>Quercus</taxon>
    </lineage>
</organism>
<evidence type="ECO:0000256" key="2">
    <source>
        <dbReference type="ARBA" id="ARBA00006783"/>
    </source>
</evidence>